<dbReference type="InterPro" id="IPR004017">
    <property type="entry name" value="Cys_rich_dom"/>
</dbReference>
<dbReference type="Proteomes" id="UP000198221">
    <property type="component" value="Chromosome I"/>
</dbReference>
<dbReference type="RefSeq" id="WP_089015329.1">
    <property type="nucleotide sequence ID" value="NZ_LT607754.1"/>
</dbReference>
<dbReference type="GO" id="GO:0005829">
    <property type="term" value="C:cytosol"/>
    <property type="evidence" value="ECO:0007669"/>
    <property type="project" value="TreeGrafter"/>
</dbReference>
<dbReference type="PANTHER" id="PTHR30296">
    <property type="entry name" value="UNCHARACTERIZED PROTEIN YKGE"/>
    <property type="match status" value="1"/>
</dbReference>
<dbReference type="Pfam" id="PF02754">
    <property type="entry name" value="CCG"/>
    <property type="match status" value="2"/>
</dbReference>
<accession>A0A1C5K1X7</accession>
<dbReference type="AlphaFoldDB" id="A0A1C5K1X7"/>
<evidence type="ECO:0000259" key="2">
    <source>
        <dbReference type="Pfam" id="PF02754"/>
    </source>
</evidence>
<name>A0A1C5K1X7_9ACTN</name>
<dbReference type="GO" id="GO:0016491">
    <property type="term" value="F:oxidoreductase activity"/>
    <property type="evidence" value="ECO:0007669"/>
    <property type="project" value="UniProtKB-ARBA"/>
</dbReference>
<evidence type="ECO:0000313" key="3">
    <source>
        <dbReference type="EMBL" id="SCG76782.1"/>
    </source>
</evidence>
<sequence>MRIALFVTCLADTLFPEAAKATVRLLERLGHQVVFPEEQTCCGQMHVNTGYPDDALRLVRRHVRTFAPYDVVVAPSGSCVGSVRHQHAMVARRAGDEGLASRAEEVAGHTYELSELLVDVLGVTDVGAYYPHRVTYHPTCHSLRMLRVGDRPLRLLREVRGLDLVELPEAEQCCGFGGTFAVKNADTSTAMLADKMRHVLATRADVCTAGDASCLMHIGGGLSRLRAGVRTVHLAEILAGTEAGPDGDRTDRNTEGVARSVRATGRGARR</sequence>
<feature type="domain" description="Cysteine-rich" evidence="2">
    <location>
        <begin position="134"/>
        <end position="218"/>
    </location>
</feature>
<dbReference type="EMBL" id="LT607754">
    <property type="protein sequence ID" value="SCG76782.1"/>
    <property type="molecule type" value="Genomic_DNA"/>
</dbReference>
<proteinExistence type="predicted"/>
<feature type="domain" description="Cysteine-rich" evidence="2">
    <location>
        <begin position="3"/>
        <end position="82"/>
    </location>
</feature>
<dbReference type="PANTHER" id="PTHR30296:SF0">
    <property type="entry name" value="LACTATE UTILIZATION PROTEIN A"/>
    <property type="match status" value="1"/>
</dbReference>
<organism evidence="3 4">
    <name type="scientific">Micromonospora inositola</name>
    <dbReference type="NCBI Taxonomy" id="47865"/>
    <lineage>
        <taxon>Bacteria</taxon>
        <taxon>Bacillati</taxon>
        <taxon>Actinomycetota</taxon>
        <taxon>Actinomycetes</taxon>
        <taxon>Micromonosporales</taxon>
        <taxon>Micromonosporaceae</taxon>
        <taxon>Micromonospora</taxon>
    </lineage>
</organism>
<reference evidence="4" key="1">
    <citation type="submission" date="2016-06" db="EMBL/GenBank/DDBJ databases">
        <authorList>
            <person name="Varghese N."/>
            <person name="Submissions Spin"/>
        </authorList>
    </citation>
    <scope>NUCLEOTIDE SEQUENCE [LARGE SCALE GENOMIC DNA]</scope>
    <source>
        <strain evidence="4">DSM 43819</strain>
    </source>
</reference>
<gene>
    <name evidence="3" type="ORF">GA0070613_6082</name>
</gene>
<protein>
    <submittedName>
        <fullName evidence="3">L-lactate dehydrogenase complex protein LldE</fullName>
    </submittedName>
</protein>
<keyword evidence="4" id="KW-1185">Reference proteome</keyword>
<dbReference type="OrthoDB" id="9770306at2"/>
<evidence type="ECO:0000256" key="1">
    <source>
        <dbReference type="SAM" id="MobiDB-lite"/>
    </source>
</evidence>
<feature type="region of interest" description="Disordered" evidence="1">
    <location>
        <begin position="241"/>
        <end position="270"/>
    </location>
</feature>
<evidence type="ECO:0000313" key="4">
    <source>
        <dbReference type="Proteomes" id="UP000198221"/>
    </source>
</evidence>